<reference evidence="3" key="1">
    <citation type="journal article" date="2023" name="Mol. Phylogenet. Evol.">
        <title>Genome-scale phylogeny and comparative genomics of the fungal order Sordariales.</title>
        <authorList>
            <person name="Hensen N."/>
            <person name="Bonometti L."/>
            <person name="Westerberg I."/>
            <person name="Brannstrom I.O."/>
            <person name="Guillou S."/>
            <person name="Cros-Aarteil S."/>
            <person name="Calhoun S."/>
            <person name="Haridas S."/>
            <person name="Kuo A."/>
            <person name="Mondo S."/>
            <person name="Pangilinan J."/>
            <person name="Riley R."/>
            <person name="LaButti K."/>
            <person name="Andreopoulos B."/>
            <person name="Lipzen A."/>
            <person name="Chen C."/>
            <person name="Yan M."/>
            <person name="Daum C."/>
            <person name="Ng V."/>
            <person name="Clum A."/>
            <person name="Steindorff A."/>
            <person name="Ohm R.A."/>
            <person name="Martin F."/>
            <person name="Silar P."/>
            <person name="Natvig D.O."/>
            <person name="Lalanne C."/>
            <person name="Gautier V."/>
            <person name="Ament-Velasquez S.L."/>
            <person name="Kruys A."/>
            <person name="Hutchinson M.I."/>
            <person name="Powell A.J."/>
            <person name="Barry K."/>
            <person name="Miller A.N."/>
            <person name="Grigoriev I.V."/>
            <person name="Debuchy R."/>
            <person name="Gladieux P."/>
            <person name="Hiltunen Thoren M."/>
            <person name="Johannesson H."/>
        </authorList>
    </citation>
    <scope>NUCLEOTIDE SEQUENCE</scope>
    <source>
        <strain evidence="3">PSN293</strain>
    </source>
</reference>
<keyword evidence="4" id="KW-1185">Reference proteome</keyword>
<evidence type="ECO:0000256" key="1">
    <source>
        <dbReference type="SAM" id="MobiDB-lite"/>
    </source>
</evidence>
<accession>A0AAN6Y8T6</accession>
<dbReference type="PANTHER" id="PTHR35910:SF1">
    <property type="entry name" value="2EXR DOMAIN-CONTAINING PROTEIN"/>
    <property type="match status" value="1"/>
</dbReference>
<gene>
    <name evidence="3" type="ORF">QBC37DRAFT_425374</name>
</gene>
<dbReference type="EMBL" id="MU858132">
    <property type="protein sequence ID" value="KAK4212192.1"/>
    <property type="molecule type" value="Genomic_DNA"/>
</dbReference>
<dbReference type="InterPro" id="IPR045518">
    <property type="entry name" value="2EXR"/>
</dbReference>
<dbReference type="AlphaFoldDB" id="A0AAN6Y8T6"/>
<feature type="compositionally biased region" description="Polar residues" evidence="1">
    <location>
        <begin position="306"/>
        <end position="315"/>
    </location>
</feature>
<feature type="domain" description="2EXR" evidence="2">
    <location>
        <begin position="95"/>
        <end position="224"/>
    </location>
</feature>
<feature type="region of interest" description="Disordered" evidence="1">
    <location>
        <begin position="304"/>
        <end position="336"/>
    </location>
</feature>
<dbReference type="Proteomes" id="UP001301769">
    <property type="component" value="Unassembled WGS sequence"/>
</dbReference>
<reference evidence="3" key="2">
    <citation type="submission" date="2023-05" db="EMBL/GenBank/DDBJ databases">
        <authorList>
            <consortium name="Lawrence Berkeley National Laboratory"/>
            <person name="Steindorff A."/>
            <person name="Hensen N."/>
            <person name="Bonometti L."/>
            <person name="Westerberg I."/>
            <person name="Brannstrom I.O."/>
            <person name="Guillou S."/>
            <person name="Cros-Aarteil S."/>
            <person name="Calhoun S."/>
            <person name="Haridas S."/>
            <person name="Kuo A."/>
            <person name="Mondo S."/>
            <person name="Pangilinan J."/>
            <person name="Riley R."/>
            <person name="Labutti K."/>
            <person name="Andreopoulos B."/>
            <person name="Lipzen A."/>
            <person name="Chen C."/>
            <person name="Yanf M."/>
            <person name="Daum C."/>
            <person name="Ng V."/>
            <person name="Clum A."/>
            <person name="Ohm R."/>
            <person name="Martin F."/>
            <person name="Silar P."/>
            <person name="Natvig D."/>
            <person name="Lalanne C."/>
            <person name="Gautier V."/>
            <person name="Ament-Velasquez S.L."/>
            <person name="Kruys A."/>
            <person name="Hutchinson M.I."/>
            <person name="Powell A.J."/>
            <person name="Barry K."/>
            <person name="Miller A.N."/>
            <person name="Grigoriev I.V."/>
            <person name="Debuchy R."/>
            <person name="Gladieux P."/>
            <person name="Thoren M.H."/>
            <person name="Johannesson H."/>
        </authorList>
    </citation>
    <scope>NUCLEOTIDE SEQUENCE</scope>
    <source>
        <strain evidence="3">PSN293</strain>
    </source>
</reference>
<evidence type="ECO:0000313" key="4">
    <source>
        <dbReference type="Proteomes" id="UP001301769"/>
    </source>
</evidence>
<sequence length="435" mass="49057">MFESWYSAREEDEVPTKFWLQFQVINDGSDDSGSSPSYYQEISPDTGLNHQFIIPTHPAVFGPETTLKRQILPQQDRNDDPGEEQAADEEAPAKFHLFTQLPAELRLKIWSCLIRPRIILAACLSSRPSTHQPLYCKISQRPKRRYIPVLLHVCSESRAFALEHYELTFPWKTPHRLRASSPSYSFARNANVHSSSSSGRNYIHTSDSEYHPAKVYFNFALDTLFLLGELEPSDGHGFNAPMVYFLRREDTSRVKHVACAFEELHLGVYDTDLIFGSLFHIVDRFPSAKGVLPPGTIAEQRPIFGHSQNQDNPNHNSEDEQQHPRMIKKEETSRQQHQFLIVTTTPADASILPQSRQHQSSPLLNGLPTTNNVIQKLWRAWAMGSGYWSGSGGGVEPVPASSDEGTSSAPINSLVNAQMVMVREEELASFVGQIE</sequence>
<evidence type="ECO:0000313" key="3">
    <source>
        <dbReference type="EMBL" id="KAK4212192.1"/>
    </source>
</evidence>
<dbReference type="Pfam" id="PF20150">
    <property type="entry name" value="2EXR"/>
    <property type="match status" value="1"/>
</dbReference>
<organism evidence="3 4">
    <name type="scientific">Rhypophila decipiens</name>
    <dbReference type="NCBI Taxonomy" id="261697"/>
    <lineage>
        <taxon>Eukaryota</taxon>
        <taxon>Fungi</taxon>
        <taxon>Dikarya</taxon>
        <taxon>Ascomycota</taxon>
        <taxon>Pezizomycotina</taxon>
        <taxon>Sordariomycetes</taxon>
        <taxon>Sordariomycetidae</taxon>
        <taxon>Sordariales</taxon>
        <taxon>Naviculisporaceae</taxon>
        <taxon>Rhypophila</taxon>
    </lineage>
</organism>
<proteinExistence type="predicted"/>
<feature type="compositionally biased region" description="Basic and acidic residues" evidence="1">
    <location>
        <begin position="316"/>
        <end position="334"/>
    </location>
</feature>
<name>A0AAN6Y8T6_9PEZI</name>
<comment type="caution">
    <text evidence="3">The sequence shown here is derived from an EMBL/GenBank/DDBJ whole genome shotgun (WGS) entry which is preliminary data.</text>
</comment>
<dbReference type="PANTHER" id="PTHR35910">
    <property type="entry name" value="2EXR DOMAIN-CONTAINING PROTEIN"/>
    <property type="match status" value="1"/>
</dbReference>
<evidence type="ECO:0000259" key="2">
    <source>
        <dbReference type="Pfam" id="PF20150"/>
    </source>
</evidence>
<protein>
    <recommendedName>
        <fullName evidence="2">2EXR domain-containing protein</fullName>
    </recommendedName>
</protein>